<dbReference type="RefSeq" id="WP_186941924.1">
    <property type="nucleotide sequence ID" value="NZ_JACOGA010000008.1"/>
</dbReference>
<dbReference type="EMBL" id="JACOGA010000008">
    <property type="protein sequence ID" value="MBC3873888.1"/>
    <property type="molecule type" value="Genomic_DNA"/>
</dbReference>
<feature type="compositionally biased region" description="Pro residues" evidence="1">
    <location>
        <begin position="54"/>
        <end position="84"/>
    </location>
</feature>
<sequence>MKPIALTVLLATLGATGLSLAQSNIDIDLNGIHSKVVSVKCTQNSTKKSCAKLLPPPIPPAPPAPPALPSPMAPLPPPPPPLPDLPSIADLPEPPEPPEPPEIVIPDEVHQACKNKSVGASASWQPNKSTYYGGTCVKRDGKMILDVHQISLHKS</sequence>
<comment type="caution">
    <text evidence="3">The sequence shown here is derived from an EMBL/GenBank/DDBJ whole genome shotgun (WGS) entry which is preliminary data.</text>
</comment>
<protein>
    <submittedName>
        <fullName evidence="3">Uncharacterized protein</fullName>
    </submittedName>
</protein>
<name>A0ABR6YB66_9BURK</name>
<reference evidence="3 4" key="1">
    <citation type="submission" date="2020-08" db="EMBL/GenBank/DDBJ databases">
        <title>Novel species isolated from subtropical streams in China.</title>
        <authorList>
            <person name="Lu H."/>
        </authorList>
    </citation>
    <scope>NUCLEOTIDE SEQUENCE [LARGE SCALE GENOMIC DNA]</scope>
    <source>
        <strain evidence="3 4">LX15W</strain>
    </source>
</reference>
<feature type="chain" id="PRO_5046107718" evidence="2">
    <location>
        <begin position="22"/>
        <end position="155"/>
    </location>
</feature>
<feature type="signal peptide" evidence="2">
    <location>
        <begin position="1"/>
        <end position="21"/>
    </location>
</feature>
<proteinExistence type="predicted"/>
<evidence type="ECO:0000313" key="4">
    <source>
        <dbReference type="Proteomes" id="UP000624279"/>
    </source>
</evidence>
<evidence type="ECO:0000313" key="3">
    <source>
        <dbReference type="EMBL" id="MBC3873888.1"/>
    </source>
</evidence>
<evidence type="ECO:0000256" key="1">
    <source>
        <dbReference type="SAM" id="MobiDB-lite"/>
    </source>
</evidence>
<keyword evidence="2" id="KW-0732">Signal</keyword>
<dbReference type="Proteomes" id="UP000624279">
    <property type="component" value="Unassembled WGS sequence"/>
</dbReference>
<keyword evidence="4" id="KW-1185">Reference proteome</keyword>
<evidence type="ECO:0000256" key="2">
    <source>
        <dbReference type="SAM" id="SignalP"/>
    </source>
</evidence>
<feature type="region of interest" description="Disordered" evidence="1">
    <location>
        <begin position="52"/>
        <end position="104"/>
    </location>
</feature>
<gene>
    <name evidence="3" type="ORF">H8K55_09825</name>
</gene>
<feature type="compositionally biased region" description="Pro residues" evidence="1">
    <location>
        <begin position="92"/>
        <end position="103"/>
    </location>
</feature>
<organism evidence="3 4">
    <name type="scientific">Undibacterium flavidum</name>
    <dbReference type="NCBI Taxonomy" id="2762297"/>
    <lineage>
        <taxon>Bacteria</taxon>
        <taxon>Pseudomonadati</taxon>
        <taxon>Pseudomonadota</taxon>
        <taxon>Betaproteobacteria</taxon>
        <taxon>Burkholderiales</taxon>
        <taxon>Oxalobacteraceae</taxon>
        <taxon>Undibacterium</taxon>
    </lineage>
</organism>
<accession>A0ABR6YB66</accession>